<reference evidence="1" key="1">
    <citation type="submission" date="2014-11" db="EMBL/GenBank/DDBJ databases">
        <authorList>
            <person name="Amaro Gonzalez C."/>
        </authorList>
    </citation>
    <scope>NUCLEOTIDE SEQUENCE</scope>
</reference>
<dbReference type="EMBL" id="GBXM01045525">
    <property type="protein sequence ID" value="JAH63052.1"/>
    <property type="molecule type" value="Transcribed_RNA"/>
</dbReference>
<dbReference type="AlphaFoldDB" id="A0A0E9UBF4"/>
<accession>A0A0E9UBF4</accession>
<sequence length="27" mass="3004">MGCLCFFLHFCATSKAIYASTILISVY</sequence>
<proteinExistence type="predicted"/>
<reference evidence="1" key="2">
    <citation type="journal article" date="2015" name="Fish Shellfish Immunol.">
        <title>Early steps in the European eel (Anguilla anguilla)-Vibrio vulnificus interaction in the gills: Role of the RtxA13 toxin.</title>
        <authorList>
            <person name="Callol A."/>
            <person name="Pajuelo D."/>
            <person name="Ebbesson L."/>
            <person name="Teles M."/>
            <person name="MacKenzie S."/>
            <person name="Amaro C."/>
        </authorList>
    </citation>
    <scope>NUCLEOTIDE SEQUENCE</scope>
</reference>
<organism evidence="1">
    <name type="scientific">Anguilla anguilla</name>
    <name type="common">European freshwater eel</name>
    <name type="synonym">Muraena anguilla</name>
    <dbReference type="NCBI Taxonomy" id="7936"/>
    <lineage>
        <taxon>Eukaryota</taxon>
        <taxon>Metazoa</taxon>
        <taxon>Chordata</taxon>
        <taxon>Craniata</taxon>
        <taxon>Vertebrata</taxon>
        <taxon>Euteleostomi</taxon>
        <taxon>Actinopterygii</taxon>
        <taxon>Neopterygii</taxon>
        <taxon>Teleostei</taxon>
        <taxon>Anguilliformes</taxon>
        <taxon>Anguillidae</taxon>
        <taxon>Anguilla</taxon>
    </lineage>
</organism>
<name>A0A0E9UBF4_ANGAN</name>
<protein>
    <submittedName>
        <fullName evidence="1">Uncharacterized protein</fullName>
    </submittedName>
</protein>
<evidence type="ECO:0000313" key="1">
    <source>
        <dbReference type="EMBL" id="JAH63052.1"/>
    </source>
</evidence>